<keyword evidence="6" id="KW-0255">Endonuclease</keyword>
<evidence type="ECO:0000256" key="3">
    <source>
        <dbReference type="ARBA" id="ARBA00007845"/>
    </source>
</evidence>
<evidence type="ECO:0000256" key="11">
    <source>
        <dbReference type="ARBA" id="ARBA00022884"/>
    </source>
</evidence>
<dbReference type="GO" id="GO:0031047">
    <property type="term" value="P:regulatory ncRNA-mediated gene silencing"/>
    <property type="evidence" value="ECO:0007669"/>
    <property type="project" value="UniProtKB-KW"/>
</dbReference>
<keyword evidence="13" id="KW-0943">RNA-mediated gene silencing</keyword>
<dbReference type="GO" id="GO:0004519">
    <property type="term" value="F:endonuclease activity"/>
    <property type="evidence" value="ECO:0007669"/>
    <property type="project" value="UniProtKB-KW"/>
</dbReference>
<keyword evidence="11" id="KW-0694">RNA-binding</keyword>
<dbReference type="Gene3D" id="3.30.565.10">
    <property type="entry name" value="Histidine kinase-like ATPase, C-terminal domain"/>
    <property type="match status" value="1"/>
</dbReference>
<name>A0A6J5V7G1_PRUAR</name>
<dbReference type="Pfam" id="PF17942">
    <property type="entry name" value="Morc6_S5"/>
    <property type="match status" value="1"/>
</dbReference>
<evidence type="ECO:0000256" key="14">
    <source>
        <dbReference type="ARBA" id="ARBA00023204"/>
    </source>
</evidence>
<dbReference type="AlphaFoldDB" id="A0A6J5V7G1"/>
<dbReference type="Pfam" id="PF13589">
    <property type="entry name" value="HATPase_c_3"/>
    <property type="match status" value="1"/>
</dbReference>
<protein>
    <recommendedName>
        <fullName evidence="18">Morc S5 domain-containing protein</fullName>
    </recommendedName>
</protein>
<evidence type="ECO:0000313" key="19">
    <source>
        <dbReference type="EMBL" id="CAB4283654.1"/>
    </source>
</evidence>
<dbReference type="GO" id="GO:0003723">
    <property type="term" value="F:RNA binding"/>
    <property type="evidence" value="ECO:0007669"/>
    <property type="project" value="UniProtKB-KW"/>
</dbReference>
<keyword evidence="7" id="KW-0227">DNA damage</keyword>
<feature type="coiled-coil region" evidence="16">
    <location>
        <begin position="635"/>
        <end position="690"/>
    </location>
</feature>
<evidence type="ECO:0000313" key="20">
    <source>
        <dbReference type="Proteomes" id="UP000507222"/>
    </source>
</evidence>
<evidence type="ECO:0000256" key="8">
    <source>
        <dbReference type="ARBA" id="ARBA00022801"/>
    </source>
</evidence>
<feature type="region of interest" description="Disordered" evidence="17">
    <location>
        <begin position="68"/>
        <end position="116"/>
    </location>
</feature>
<keyword evidence="12 16" id="KW-0175">Coiled coil</keyword>
<reference evidence="19 20" key="1">
    <citation type="submission" date="2020-05" db="EMBL/GenBank/DDBJ databases">
        <authorList>
            <person name="Campoy J."/>
            <person name="Schneeberger K."/>
            <person name="Spophaly S."/>
        </authorList>
    </citation>
    <scope>NUCLEOTIDE SEQUENCE [LARGE SCALE GENOMIC DNA]</scope>
    <source>
        <strain evidence="19">PruArmRojPasFocal</strain>
    </source>
</reference>
<evidence type="ECO:0000256" key="13">
    <source>
        <dbReference type="ARBA" id="ARBA00023158"/>
    </source>
</evidence>
<proteinExistence type="inferred from homology"/>
<keyword evidence="10" id="KW-0156">Chromatin regulator</keyword>
<dbReference type="PANTHER" id="PTHR23336">
    <property type="entry name" value="ZINC FINGER CW-TYPE COILED-COIL DOMAIN PROTEIN 3"/>
    <property type="match status" value="1"/>
</dbReference>
<dbReference type="GO" id="GO:0016887">
    <property type="term" value="F:ATP hydrolysis activity"/>
    <property type="evidence" value="ECO:0007669"/>
    <property type="project" value="InterPro"/>
</dbReference>
<evidence type="ECO:0000256" key="2">
    <source>
        <dbReference type="ARBA" id="ARBA00004123"/>
    </source>
</evidence>
<dbReference type="InterPro" id="IPR041006">
    <property type="entry name" value="Morc_S5"/>
</dbReference>
<dbReference type="GO" id="GO:0005634">
    <property type="term" value="C:nucleus"/>
    <property type="evidence" value="ECO:0007669"/>
    <property type="project" value="UniProtKB-SubCell"/>
</dbReference>
<comment type="similarity">
    <text evidence="3">Belongs to the MORC ATPase protein family.</text>
</comment>
<feature type="compositionally biased region" description="Polar residues" evidence="17">
    <location>
        <begin position="88"/>
        <end position="116"/>
    </location>
</feature>
<evidence type="ECO:0000256" key="16">
    <source>
        <dbReference type="SAM" id="Coils"/>
    </source>
</evidence>
<evidence type="ECO:0000256" key="6">
    <source>
        <dbReference type="ARBA" id="ARBA00022759"/>
    </source>
</evidence>
<comment type="subcellular location">
    <subcellularLocation>
        <location evidence="2">Nucleus</location>
    </subcellularLocation>
</comment>
<dbReference type="GO" id="GO:0006281">
    <property type="term" value="P:DNA repair"/>
    <property type="evidence" value="ECO:0007669"/>
    <property type="project" value="UniProtKB-KW"/>
</dbReference>
<dbReference type="InterPro" id="IPR036890">
    <property type="entry name" value="HATPase_C_sf"/>
</dbReference>
<keyword evidence="15" id="KW-0539">Nucleus</keyword>
<evidence type="ECO:0000256" key="15">
    <source>
        <dbReference type="ARBA" id="ARBA00023242"/>
    </source>
</evidence>
<dbReference type="FunFam" id="3.30.565.10:FF:000075">
    <property type="entry name" value="MORC family CW-type zinc finger protein 4"/>
    <property type="match status" value="1"/>
</dbReference>
<keyword evidence="14" id="KW-0234">DNA repair</keyword>
<evidence type="ECO:0000256" key="12">
    <source>
        <dbReference type="ARBA" id="ARBA00023054"/>
    </source>
</evidence>
<evidence type="ECO:0000259" key="18">
    <source>
        <dbReference type="Pfam" id="PF17942"/>
    </source>
</evidence>
<dbReference type="EMBL" id="CAEKDK010000006">
    <property type="protein sequence ID" value="CAB4283654.1"/>
    <property type="molecule type" value="Genomic_DNA"/>
</dbReference>
<keyword evidence="5" id="KW-0547">Nucleotide-binding</keyword>
<evidence type="ECO:0000256" key="7">
    <source>
        <dbReference type="ARBA" id="ARBA00022763"/>
    </source>
</evidence>
<evidence type="ECO:0000256" key="9">
    <source>
        <dbReference type="ARBA" id="ARBA00022840"/>
    </source>
</evidence>
<dbReference type="Proteomes" id="UP000507222">
    <property type="component" value="Unassembled WGS sequence"/>
</dbReference>
<accession>A0A6J5V7G1</accession>
<sequence>MAEIGFICVGNLRWGSDSYDKTVGMTLTDIVDLSSDDELGEVDVKPVKLEPGLVGRKLQQNENNKALLAKHQKSKTPCAIRESEENRSSNALSTGHSSSSILDQGQSPVDDTGLSYTSPLSPAPLCRQFWKAGNYNDGIGSKVTIQNGKNYLHVHPMFLHSNATSHKWAFGAIAELLDNAVDEIQNGATFVIVDKTSNPRDGSPALLIQDNGSGMDPEAMRRCMSFGFSDKKSKSAIGQYGNGFKTSTMRLGADVIVFSRHQDKRVLTQSIGLLSYTFLARTGHDRIVVPMVDYEFNTSTETLEIMHGTEHFMSNLSMLLQWSPYSTEADLLKQFNDIGAHGTKVIIYNLWFNDDGNVELDFDTDPEWGYEKVNASSKWKTVNEEHIANRFHYSLRVYLSILYLRIPETFQIVLRGRVVEHHNIANDLKFPEFILYKPQMGGSVEGQVITTIGFLKEAPHVSFHGFNVYHKNRLILPFWQVVSYLDSRGRGVVGVLEANFVEPSHNKQDFEKTSLFQKLEARLKEMTWEYWDYHCGLIGYQVKKKLIPQVSSNRMPHSGVQQPVTLGQSSPAVGSKKAAVGRFEQLIPDSQGRIKRKENGDIPLVKNVKAKLIDGKSQNVQLVNPTGSQLKDAEAVNLMQENKKLRAKCLEYEKRGEELNLKVTQLRSEIKELNDEYSQMMSELESLETVKEESGSFDVGLWTSIVGLPRVPGGEVALMVRPVGMILKIGAEGSHNSGLVHVSNVHWLFILV</sequence>
<comment type="cofactor">
    <cofactor evidence="1">
        <name>Mn(2+)</name>
        <dbReference type="ChEBI" id="CHEBI:29035"/>
    </cofactor>
</comment>
<gene>
    <name evidence="19" type="ORF">CURHAP_LOCUS38641</name>
</gene>
<feature type="domain" description="Morc S5" evidence="18">
    <location>
        <begin position="393"/>
        <end position="531"/>
    </location>
</feature>
<dbReference type="GO" id="GO:0005524">
    <property type="term" value="F:ATP binding"/>
    <property type="evidence" value="ECO:0007669"/>
    <property type="project" value="UniProtKB-KW"/>
</dbReference>
<evidence type="ECO:0000256" key="17">
    <source>
        <dbReference type="SAM" id="MobiDB-lite"/>
    </source>
</evidence>
<dbReference type="GO" id="GO:0031349">
    <property type="term" value="P:positive regulation of defense response"/>
    <property type="evidence" value="ECO:0007669"/>
    <property type="project" value="UniProtKB-ARBA"/>
</dbReference>
<keyword evidence="4" id="KW-0540">Nuclease</keyword>
<evidence type="ECO:0000256" key="4">
    <source>
        <dbReference type="ARBA" id="ARBA00022722"/>
    </source>
</evidence>
<dbReference type="InterPro" id="IPR045261">
    <property type="entry name" value="MORC_ATPase"/>
</dbReference>
<dbReference type="SUPFAM" id="SSF55874">
    <property type="entry name" value="ATPase domain of HSP90 chaperone/DNA topoisomerase II/histidine kinase"/>
    <property type="match status" value="1"/>
</dbReference>
<evidence type="ECO:0000256" key="1">
    <source>
        <dbReference type="ARBA" id="ARBA00001936"/>
    </source>
</evidence>
<evidence type="ECO:0000256" key="10">
    <source>
        <dbReference type="ARBA" id="ARBA00022853"/>
    </source>
</evidence>
<keyword evidence="8" id="KW-0378">Hydrolase</keyword>
<dbReference type="PANTHER" id="PTHR23336:SF44">
    <property type="entry name" value="PROTEIN MICRORCHIDIA 6"/>
    <property type="match status" value="1"/>
</dbReference>
<dbReference type="GO" id="GO:0006325">
    <property type="term" value="P:chromatin organization"/>
    <property type="evidence" value="ECO:0007669"/>
    <property type="project" value="UniProtKB-KW"/>
</dbReference>
<evidence type="ECO:0000256" key="5">
    <source>
        <dbReference type="ARBA" id="ARBA00022741"/>
    </source>
</evidence>
<keyword evidence="9" id="KW-0067">ATP-binding</keyword>
<organism evidence="19 20">
    <name type="scientific">Prunus armeniaca</name>
    <name type="common">Apricot</name>
    <name type="synonym">Armeniaca vulgaris</name>
    <dbReference type="NCBI Taxonomy" id="36596"/>
    <lineage>
        <taxon>Eukaryota</taxon>
        <taxon>Viridiplantae</taxon>
        <taxon>Streptophyta</taxon>
        <taxon>Embryophyta</taxon>
        <taxon>Tracheophyta</taxon>
        <taxon>Spermatophyta</taxon>
        <taxon>Magnoliopsida</taxon>
        <taxon>eudicotyledons</taxon>
        <taxon>Gunneridae</taxon>
        <taxon>Pentapetalae</taxon>
        <taxon>rosids</taxon>
        <taxon>fabids</taxon>
        <taxon>Rosales</taxon>
        <taxon>Rosaceae</taxon>
        <taxon>Amygdaloideae</taxon>
        <taxon>Amygdaleae</taxon>
        <taxon>Prunus</taxon>
    </lineage>
</organism>